<dbReference type="Gene3D" id="3.40.50.620">
    <property type="entry name" value="HUPs"/>
    <property type="match status" value="1"/>
</dbReference>
<dbReference type="RefSeq" id="YP_009052163.1">
    <property type="nucleotide sequence ID" value="NC_024697.1"/>
</dbReference>
<accession>A0A076FH80</accession>
<organism evidence="1 2">
    <name type="scientific">Aureococcus anophagefferens virus</name>
    <dbReference type="NCBI Taxonomy" id="1474867"/>
    <lineage>
        <taxon>Viruses</taxon>
        <taxon>Varidnaviria</taxon>
        <taxon>Bamfordvirae</taxon>
        <taxon>Nucleocytoviricota</taxon>
        <taxon>Megaviricetes</taxon>
        <taxon>Imitervirales</taxon>
        <taxon>Schizomimiviridae</taxon>
        <taxon>Kratosvirus</taxon>
        <taxon>Kratosvirus quantuckense</taxon>
    </lineage>
</organism>
<dbReference type="KEGG" id="vg:20041689"/>
<name>A0A076FH80_9VIRU</name>
<protein>
    <recommendedName>
        <fullName evidence="3">Deoxyribodipyrimidine photolyase</fullName>
    </recommendedName>
</protein>
<proteinExistence type="predicted"/>
<dbReference type="Proteomes" id="UP000028667">
    <property type="component" value="Segment"/>
</dbReference>
<evidence type="ECO:0000313" key="1">
    <source>
        <dbReference type="EMBL" id="AII17117.1"/>
    </source>
</evidence>
<dbReference type="InterPro" id="IPR014729">
    <property type="entry name" value="Rossmann-like_a/b/a_fold"/>
</dbReference>
<evidence type="ECO:0008006" key="3">
    <source>
        <dbReference type="Google" id="ProtNLM"/>
    </source>
</evidence>
<gene>
    <name evidence="1" type="ORF">AaV_085</name>
</gene>
<keyword evidence="2" id="KW-1185">Reference proteome</keyword>
<evidence type="ECO:0000313" key="2">
    <source>
        <dbReference type="Proteomes" id="UP000028667"/>
    </source>
</evidence>
<dbReference type="GeneID" id="20041689"/>
<dbReference type="EMBL" id="KJ645900">
    <property type="protein sequence ID" value="AII17117.1"/>
    <property type="molecule type" value="Genomic_DNA"/>
</dbReference>
<reference evidence="1 2" key="1">
    <citation type="journal article" date="2014" name="Virology">
        <title>Genome of brown tide virus (AaV), the little giant of the Megaviridae, elucidates NCLDV genome expansion and host-virus coevolution.</title>
        <authorList>
            <person name="Moniruzzaman M."/>
            <person name="LeCleir G.R."/>
            <person name="Brown C.M."/>
            <person name="Gobler C.J."/>
            <person name="Bidle K.D."/>
            <person name="Wilson W.H."/>
            <person name="Wilhelm S.W."/>
        </authorList>
    </citation>
    <scope>NUCLEOTIDE SEQUENCE [LARGE SCALE GENOMIC DNA]</scope>
    <source>
        <strain evidence="1">BtV-01</strain>
    </source>
</reference>
<sequence>MERCRELNNKPINEQGNFISILIKRDYRFKNNWCFYNAIQLSKKYNKPIAVFVFVPNTLKDGKMPCLTL</sequence>